<dbReference type="Proteomes" id="UP000325286">
    <property type="component" value="Chromosome"/>
</dbReference>
<evidence type="ECO:0000259" key="1">
    <source>
        <dbReference type="Pfam" id="PF00534"/>
    </source>
</evidence>
<dbReference type="PANTHER" id="PTHR12526:SF595">
    <property type="entry name" value="BLL5217 PROTEIN"/>
    <property type="match status" value="1"/>
</dbReference>
<dbReference type="GO" id="GO:0004373">
    <property type="term" value="F:alpha-1,4-glucan glucosyltransferase (UDP-glucose donor) activity"/>
    <property type="evidence" value="ECO:0007669"/>
    <property type="project" value="UniProtKB-EC"/>
</dbReference>
<keyword evidence="3" id="KW-0328">Glycosyltransferase</keyword>
<dbReference type="Pfam" id="PF13439">
    <property type="entry name" value="Glyco_transf_4"/>
    <property type="match status" value="1"/>
</dbReference>
<evidence type="ECO:0000313" key="4">
    <source>
        <dbReference type="Proteomes" id="UP000325286"/>
    </source>
</evidence>
<organism evidence="3 4">
    <name type="scientific">Roseimaritima ulvae</name>
    <dbReference type="NCBI Taxonomy" id="980254"/>
    <lineage>
        <taxon>Bacteria</taxon>
        <taxon>Pseudomonadati</taxon>
        <taxon>Planctomycetota</taxon>
        <taxon>Planctomycetia</taxon>
        <taxon>Pirellulales</taxon>
        <taxon>Pirellulaceae</taxon>
        <taxon>Roseimaritima</taxon>
    </lineage>
</organism>
<dbReference type="SUPFAM" id="SSF53756">
    <property type="entry name" value="UDP-Glycosyltransferase/glycogen phosphorylase"/>
    <property type="match status" value="1"/>
</dbReference>
<name>A0A5B9QMF4_9BACT</name>
<evidence type="ECO:0000259" key="2">
    <source>
        <dbReference type="Pfam" id="PF13439"/>
    </source>
</evidence>
<proteinExistence type="predicted"/>
<evidence type="ECO:0000313" key="3">
    <source>
        <dbReference type="EMBL" id="QEG39249.1"/>
    </source>
</evidence>
<dbReference type="PANTHER" id="PTHR12526">
    <property type="entry name" value="GLYCOSYLTRANSFERASE"/>
    <property type="match status" value="1"/>
</dbReference>
<protein>
    <submittedName>
        <fullName evidence="3">Glycogen synthase</fullName>
        <ecNumber evidence="3">2.4.1.11</ecNumber>
    </submittedName>
</protein>
<feature type="domain" description="Glycosyltransferase subfamily 4-like N-terminal" evidence="2">
    <location>
        <begin position="19"/>
        <end position="175"/>
    </location>
</feature>
<accession>A0A5B9QMF4</accession>
<dbReference type="EMBL" id="CP042914">
    <property type="protein sequence ID" value="QEG39249.1"/>
    <property type="molecule type" value="Genomic_DNA"/>
</dbReference>
<dbReference type="OrthoDB" id="9795068at2"/>
<dbReference type="CDD" id="cd03802">
    <property type="entry name" value="GT4_AviGT4-like"/>
    <property type="match status" value="1"/>
</dbReference>
<dbReference type="RefSeq" id="WP_068138522.1">
    <property type="nucleotide sequence ID" value="NZ_CP042914.1"/>
</dbReference>
<gene>
    <name evidence="3" type="ORF">UC8_12100</name>
</gene>
<reference evidence="3 4" key="1">
    <citation type="submission" date="2019-08" db="EMBL/GenBank/DDBJ databases">
        <title>Deep-cultivation of Planctomycetes and their phenomic and genomic characterization uncovers novel biology.</title>
        <authorList>
            <person name="Wiegand S."/>
            <person name="Jogler M."/>
            <person name="Boedeker C."/>
            <person name="Pinto D."/>
            <person name="Vollmers J."/>
            <person name="Rivas-Marin E."/>
            <person name="Kohn T."/>
            <person name="Peeters S.H."/>
            <person name="Heuer A."/>
            <person name="Rast P."/>
            <person name="Oberbeckmann S."/>
            <person name="Bunk B."/>
            <person name="Jeske O."/>
            <person name="Meyerdierks A."/>
            <person name="Storesund J.E."/>
            <person name="Kallscheuer N."/>
            <person name="Luecker S."/>
            <person name="Lage O.M."/>
            <person name="Pohl T."/>
            <person name="Merkel B.J."/>
            <person name="Hornburger P."/>
            <person name="Mueller R.-W."/>
            <person name="Bruemmer F."/>
            <person name="Labrenz M."/>
            <person name="Spormann A.M."/>
            <person name="Op den Camp H."/>
            <person name="Overmann J."/>
            <person name="Amann R."/>
            <person name="Jetten M.S.M."/>
            <person name="Mascher T."/>
            <person name="Medema M.H."/>
            <person name="Devos D.P."/>
            <person name="Kaster A.-K."/>
            <person name="Ovreas L."/>
            <person name="Rohde M."/>
            <person name="Galperin M.Y."/>
            <person name="Jogler C."/>
        </authorList>
    </citation>
    <scope>NUCLEOTIDE SEQUENCE [LARGE SCALE GENOMIC DNA]</scope>
    <source>
        <strain evidence="3 4">UC8</strain>
    </source>
</reference>
<dbReference type="Gene3D" id="3.40.50.2000">
    <property type="entry name" value="Glycogen Phosphorylase B"/>
    <property type="match status" value="2"/>
</dbReference>
<feature type="domain" description="Glycosyl transferase family 1" evidence="1">
    <location>
        <begin position="176"/>
        <end position="330"/>
    </location>
</feature>
<dbReference type="Pfam" id="PF00534">
    <property type="entry name" value="Glycos_transf_1"/>
    <property type="match status" value="1"/>
</dbReference>
<dbReference type="EC" id="2.4.1.11" evidence="3"/>
<dbReference type="KEGG" id="rul:UC8_12100"/>
<dbReference type="InterPro" id="IPR001296">
    <property type="entry name" value="Glyco_trans_1"/>
</dbReference>
<dbReference type="AlphaFoldDB" id="A0A5B9QMF4"/>
<keyword evidence="4" id="KW-1185">Reference proteome</keyword>
<sequence length="356" mass="39173">MKIGIIGHLKFPIAKPFAGGLECFTHQLAMNLQARGHSVTLFAAGDSDPMLPVEAVVPRSTIAESQRRLGRVDTELVEALEDEAYAKLMVNLAASDYDIVHNHSLSPIPLRFAATVPVEMVTTLHAPPLPRMVHELRDRGSQRCGRFVNISAANANAWSNVIDDQAIIHNSVDTDHWKICTTSKTKRAIWFGRILADKGTHYAVDAAHQAGLSIDIVGPISDQKYFDQQVEPRLKRGDQYLGHRTHDELCELLSRSAVALVTPCWDEPFGLVVAEALACGTPVAGFARGALPEIVSPHVGQLAPPGDVRQLAEAVTRCLQLNSNVCRRYAQENFGMSRMLRRYEQLYNTARTKVAA</sequence>
<keyword evidence="3" id="KW-0808">Transferase</keyword>
<dbReference type="InterPro" id="IPR028098">
    <property type="entry name" value="Glyco_trans_4-like_N"/>
</dbReference>